<keyword evidence="1" id="KW-0472">Membrane</keyword>
<dbReference type="Gene3D" id="3.40.50.300">
    <property type="entry name" value="P-loop containing nucleotide triphosphate hydrolases"/>
    <property type="match status" value="1"/>
</dbReference>
<keyword evidence="1" id="KW-1133">Transmembrane helix</keyword>
<dbReference type="Proteomes" id="UP001221142">
    <property type="component" value="Unassembled WGS sequence"/>
</dbReference>
<accession>A0AAD7C241</accession>
<sequence>MAIRLPAEDSDNYEAKCSSRSCFSWLFGSLVATLVSLLRGLWTTDVPRYELVDCEKEPQHVYETQAHLLASLKRRNAADAAFQAQIMALLAPVKMQLAELSHSFPDPHLDHSSDLPPPPQMFFGRDDELDTLCHLLSPERPYPCTLHAQAVALTGPVGMGKSALALAFIHFPQTLRRFGSQRFLLRGDTEGMTGVLRSLAGALQLHPQLPAHALQPTVLAALEASSDDCLIVLDDLDEARVLQPTLGAFLARLCALPRVYLLLVLPGSTAVPDFATAIMLSSLALPAARGLFRAIADLPPNSSPSDTDTDEAVDALLLQHAGCVPRAVVALAQQAQYEPLPLLLARCAEEEGGAV</sequence>
<evidence type="ECO:0000313" key="3">
    <source>
        <dbReference type="Proteomes" id="UP001221142"/>
    </source>
</evidence>
<dbReference type="EMBL" id="JARKIF010000007">
    <property type="protein sequence ID" value="KAJ7635400.1"/>
    <property type="molecule type" value="Genomic_DNA"/>
</dbReference>
<gene>
    <name evidence="2" type="ORF">FB45DRAFT_911432</name>
</gene>
<protein>
    <submittedName>
        <fullName evidence="2">Uncharacterized protein</fullName>
    </submittedName>
</protein>
<evidence type="ECO:0000313" key="2">
    <source>
        <dbReference type="EMBL" id="KAJ7635400.1"/>
    </source>
</evidence>
<comment type="caution">
    <text evidence="2">The sequence shown here is derived from an EMBL/GenBank/DDBJ whole genome shotgun (WGS) entry which is preliminary data.</text>
</comment>
<proteinExistence type="predicted"/>
<dbReference type="SUPFAM" id="SSF52540">
    <property type="entry name" value="P-loop containing nucleoside triphosphate hydrolases"/>
    <property type="match status" value="1"/>
</dbReference>
<dbReference type="AlphaFoldDB" id="A0AAD7C241"/>
<keyword evidence="3" id="KW-1185">Reference proteome</keyword>
<feature type="transmembrane region" description="Helical" evidence="1">
    <location>
        <begin position="21"/>
        <end position="42"/>
    </location>
</feature>
<dbReference type="InterPro" id="IPR027417">
    <property type="entry name" value="P-loop_NTPase"/>
</dbReference>
<evidence type="ECO:0000256" key="1">
    <source>
        <dbReference type="SAM" id="Phobius"/>
    </source>
</evidence>
<keyword evidence="1" id="KW-0812">Transmembrane</keyword>
<reference evidence="2" key="1">
    <citation type="submission" date="2023-03" db="EMBL/GenBank/DDBJ databases">
        <title>Massive genome expansion in bonnet fungi (Mycena s.s.) driven by repeated elements and novel gene families across ecological guilds.</title>
        <authorList>
            <consortium name="Lawrence Berkeley National Laboratory"/>
            <person name="Harder C.B."/>
            <person name="Miyauchi S."/>
            <person name="Viragh M."/>
            <person name="Kuo A."/>
            <person name="Thoen E."/>
            <person name="Andreopoulos B."/>
            <person name="Lu D."/>
            <person name="Skrede I."/>
            <person name="Drula E."/>
            <person name="Henrissat B."/>
            <person name="Morin E."/>
            <person name="Kohler A."/>
            <person name="Barry K."/>
            <person name="LaButti K."/>
            <person name="Morin E."/>
            <person name="Salamov A."/>
            <person name="Lipzen A."/>
            <person name="Mereny Z."/>
            <person name="Hegedus B."/>
            <person name="Baldrian P."/>
            <person name="Stursova M."/>
            <person name="Weitz H."/>
            <person name="Taylor A."/>
            <person name="Grigoriev I.V."/>
            <person name="Nagy L.G."/>
            <person name="Martin F."/>
            <person name="Kauserud H."/>
        </authorList>
    </citation>
    <scope>NUCLEOTIDE SEQUENCE</scope>
    <source>
        <strain evidence="2">9284</strain>
    </source>
</reference>
<organism evidence="2 3">
    <name type="scientific">Roridomyces roridus</name>
    <dbReference type="NCBI Taxonomy" id="1738132"/>
    <lineage>
        <taxon>Eukaryota</taxon>
        <taxon>Fungi</taxon>
        <taxon>Dikarya</taxon>
        <taxon>Basidiomycota</taxon>
        <taxon>Agaricomycotina</taxon>
        <taxon>Agaricomycetes</taxon>
        <taxon>Agaricomycetidae</taxon>
        <taxon>Agaricales</taxon>
        <taxon>Marasmiineae</taxon>
        <taxon>Mycenaceae</taxon>
        <taxon>Roridomyces</taxon>
    </lineage>
</organism>
<name>A0AAD7C241_9AGAR</name>